<evidence type="ECO:0000313" key="3">
    <source>
        <dbReference type="Proteomes" id="UP000632138"/>
    </source>
</evidence>
<proteinExistence type="inferred from homology"/>
<dbReference type="PANTHER" id="PTHR11803">
    <property type="entry name" value="2-IMINOBUTANOATE/2-IMINOPROPANOATE DEAMINASE RIDA"/>
    <property type="match status" value="1"/>
</dbReference>
<dbReference type="Proteomes" id="UP000632138">
    <property type="component" value="Unassembled WGS sequence"/>
</dbReference>
<keyword evidence="3" id="KW-1185">Reference proteome</keyword>
<dbReference type="SUPFAM" id="SSF55298">
    <property type="entry name" value="YjgF-like"/>
    <property type="match status" value="1"/>
</dbReference>
<evidence type="ECO:0000313" key="2">
    <source>
        <dbReference type="EMBL" id="MBM2622491.1"/>
    </source>
</evidence>
<gene>
    <name evidence="2" type="ORF">JIG36_44020</name>
</gene>
<dbReference type="Pfam" id="PF01042">
    <property type="entry name" value="Ribonuc_L-PSP"/>
    <property type="match status" value="1"/>
</dbReference>
<dbReference type="EMBL" id="JAENHP010000026">
    <property type="protein sequence ID" value="MBM2622491.1"/>
    <property type="molecule type" value="Genomic_DNA"/>
</dbReference>
<evidence type="ECO:0000256" key="1">
    <source>
        <dbReference type="ARBA" id="ARBA00010552"/>
    </source>
</evidence>
<organism evidence="2 3">
    <name type="scientific">Paractinoplanes ovalisporus</name>
    <dbReference type="NCBI Taxonomy" id="2810368"/>
    <lineage>
        <taxon>Bacteria</taxon>
        <taxon>Bacillati</taxon>
        <taxon>Actinomycetota</taxon>
        <taxon>Actinomycetes</taxon>
        <taxon>Micromonosporales</taxon>
        <taxon>Micromonosporaceae</taxon>
        <taxon>Paractinoplanes</taxon>
    </lineage>
</organism>
<comment type="caution">
    <text evidence="2">The sequence shown here is derived from an EMBL/GenBank/DDBJ whole genome shotgun (WGS) entry which is preliminary data.</text>
</comment>
<sequence>MQHHVRPAGPPPPNGYSHAVSFTGPTVVVSGQVPLDADGRLVGGDDTLEQTRQVFRNIETALAAAGASMSDVVKLTIFLTNVADLPAFRAARDEFIDLERPPASSLVQVAALVHPGFRVEVEALAVLPTR</sequence>
<dbReference type="PANTHER" id="PTHR11803:SF58">
    <property type="entry name" value="PROTEIN HMF1-RELATED"/>
    <property type="match status" value="1"/>
</dbReference>
<dbReference type="RefSeq" id="WP_203382845.1">
    <property type="nucleotide sequence ID" value="NZ_JAENHP010000026.1"/>
</dbReference>
<name>A0ABS2ATE1_9ACTN</name>
<protein>
    <submittedName>
        <fullName evidence="2">RidA family protein</fullName>
    </submittedName>
</protein>
<reference evidence="2 3" key="1">
    <citation type="submission" date="2021-01" db="EMBL/GenBank/DDBJ databases">
        <title>Actinoplanes sp. nov. LDG1-06 isolated from lichen.</title>
        <authorList>
            <person name="Saeng-In P."/>
            <person name="Phongsopitanun W."/>
            <person name="Kanchanasin P."/>
            <person name="Yuki M."/>
            <person name="Kudo T."/>
            <person name="Ohkuma M."/>
            <person name="Tanasupawat S."/>
        </authorList>
    </citation>
    <scope>NUCLEOTIDE SEQUENCE [LARGE SCALE GENOMIC DNA]</scope>
    <source>
        <strain evidence="2 3">LDG1-06</strain>
    </source>
</reference>
<dbReference type="InterPro" id="IPR035959">
    <property type="entry name" value="RutC-like_sf"/>
</dbReference>
<accession>A0ABS2ATE1</accession>
<comment type="similarity">
    <text evidence="1">Belongs to the RutC family.</text>
</comment>
<dbReference type="Gene3D" id="3.30.1330.40">
    <property type="entry name" value="RutC-like"/>
    <property type="match status" value="1"/>
</dbReference>
<dbReference type="CDD" id="cd00448">
    <property type="entry name" value="YjgF_YER057c_UK114_family"/>
    <property type="match status" value="1"/>
</dbReference>
<dbReference type="InterPro" id="IPR006175">
    <property type="entry name" value="YjgF/YER057c/UK114"/>
</dbReference>